<proteinExistence type="predicted"/>
<dbReference type="EMBL" id="FNCN01000007">
    <property type="protein sequence ID" value="SDG70909.1"/>
    <property type="molecule type" value="Genomic_DNA"/>
</dbReference>
<dbReference type="OrthoDB" id="5198721at2"/>
<evidence type="ECO:0000313" key="1">
    <source>
        <dbReference type="EMBL" id="SDG70909.1"/>
    </source>
</evidence>
<evidence type="ECO:0000313" key="2">
    <source>
        <dbReference type="Proteomes" id="UP000198923"/>
    </source>
</evidence>
<dbReference type="RefSeq" id="WP_143020187.1">
    <property type="nucleotide sequence ID" value="NZ_FNCN01000007.1"/>
</dbReference>
<gene>
    <name evidence="1" type="ORF">SAMN05421505_10712</name>
</gene>
<accession>A0A1G7WGP4</accession>
<keyword evidence="2" id="KW-1185">Reference proteome</keyword>
<name>A0A1G7WGP4_9ACTN</name>
<protein>
    <submittedName>
        <fullName evidence="1">Uncharacterized protein</fullName>
    </submittedName>
</protein>
<sequence>MTEPLDATGNARVDDALGALTRLPDLPVSGHVAVFEEVFTELEGALASADDSVARPAGHEG</sequence>
<organism evidence="1 2">
    <name type="scientific">Sinosporangium album</name>
    <dbReference type="NCBI Taxonomy" id="504805"/>
    <lineage>
        <taxon>Bacteria</taxon>
        <taxon>Bacillati</taxon>
        <taxon>Actinomycetota</taxon>
        <taxon>Actinomycetes</taxon>
        <taxon>Streptosporangiales</taxon>
        <taxon>Streptosporangiaceae</taxon>
        <taxon>Sinosporangium</taxon>
    </lineage>
</organism>
<reference evidence="1 2" key="1">
    <citation type="submission" date="2016-10" db="EMBL/GenBank/DDBJ databases">
        <authorList>
            <person name="de Groot N.N."/>
        </authorList>
    </citation>
    <scope>NUCLEOTIDE SEQUENCE [LARGE SCALE GENOMIC DNA]</scope>
    <source>
        <strain evidence="1 2">CPCC 201354</strain>
    </source>
</reference>
<dbReference type="AlphaFoldDB" id="A0A1G7WGP4"/>
<dbReference type="Proteomes" id="UP000198923">
    <property type="component" value="Unassembled WGS sequence"/>
</dbReference>